<dbReference type="OrthoDB" id="2556238at2759"/>
<evidence type="ECO:0000313" key="3">
    <source>
        <dbReference type="Proteomes" id="UP000324022"/>
    </source>
</evidence>
<reference evidence="2 3" key="1">
    <citation type="submission" date="2018-03" db="EMBL/GenBank/DDBJ databases">
        <authorList>
            <person name="Guldener U."/>
        </authorList>
    </citation>
    <scope>NUCLEOTIDE SEQUENCE [LARGE SCALE GENOMIC DNA]</scope>
    <source>
        <strain evidence="2 3">NBRC100155</strain>
    </source>
</reference>
<gene>
    <name evidence="2" type="ORF">UTRI_01022_B</name>
</gene>
<keyword evidence="3" id="KW-1185">Reference proteome</keyword>
<feature type="region of interest" description="Disordered" evidence="1">
    <location>
        <begin position="80"/>
        <end position="108"/>
    </location>
</feature>
<evidence type="ECO:0000313" key="2">
    <source>
        <dbReference type="EMBL" id="SPO21535.1"/>
    </source>
</evidence>
<accession>A0A5C3DT77</accession>
<proteinExistence type="predicted"/>
<dbReference type="EMBL" id="OOIN01000003">
    <property type="protein sequence ID" value="SPO21535.1"/>
    <property type="molecule type" value="Genomic_DNA"/>
</dbReference>
<protein>
    <submittedName>
        <fullName evidence="2">Uncharacterized protein</fullName>
    </submittedName>
</protein>
<sequence length="231" mass="24888">MAPLPSLDYTSFFPHLKHTFKQHRNSSTVTPATQANTTTSTATTFMHTIAPTNTTNITSSTTNAMTKMLSFFRKSKTSVMANPNTSETTLVSAPSTTGKGKQSRKPKYETEPYAAEFTGLSTLGGMPSLGGHFFAEPPVKAKKSKAQVEPKLVPTQPFKGSPRASFVQDRLSTVQGMFQTPSPAISNTCTTKGKPEMSAGELLEAMYSPSALMIGGVVAPFRLQKNEKKVQ</sequence>
<dbReference type="AlphaFoldDB" id="A0A5C3DT77"/>
<feature type="compositionally biased region" description="Polar residues" evidence="1">
    <location>
        <begin position="80"/>
        <end position="100"/>
    </location>
</feature>
<name>A0A5C3DT77_9BASI</name>
<evidence type="ECO:0000256" key="1">
    <source>
        <dbReference type="SAM" id="MobiDB-lite"/>
    </source>
</evidence>
<dbReference type="Proteomes" id="UP000324022">
    <property type="component" value="Unassembled WGS sequence"/>
</dbReference>
<organism evidence="2 3">
    <name type="scientific">Ustilago trichophora</name>
    <dbReference type="NCBI Taxonomy" id="86804"/>
    <lineage>
        <taxon>Eukaryota</taxon>
        <taxon>Fungi</taxon>
        <taxon>Dikarya</taxon>
        <taxon>Basidiomycota</taxon>
        <taxon>Ustilaginomycotina</taxon>
        <taxon>Ustilaginomycetes</taxon>
        <taxon>Ustilaginales</taxon>
        <taxon>Ustilaginaceae</taxon>
        <taxon>Ustilago</taxon>
    </lineage>
</organism>